<protein>
    <submittedName>
        <fullName evidence="2">Uncharacterized protein LOC106006785</fullName>
    </submittedName>
</protein>
<name>A0A8U0V589_MUSPF</name>
<dbReference type="Proteomes" id="UP000000715">
    <property type="component" value="Unplaced"/>
</dbReference>
<proteinExistence type="predicted"/>
<keyword evidence="1" id="KW-1185">Reference proteome</keyword>
<organism evidence="1 2">
    <name type="scientific">Mustela putorius furo</name>
    <name type="common">European domestic ferret</name>
    <name type="synonym">Mustela furo</name>
    <dbReference type="NCBI Taxonomy" id="9669"/>
    <lineage>
        <taxon>Eukaryota</taxon>
        <taxon>Metazoa</taxon>
        <taxon>Chordata</taxon>
        <taxon>Craniata</taxon>
        <taxon>Vertebrata</taxon>
        <taxon>Euteleostomi</taxon>
        <taxon>Mammalia</taxon>
        <taxon>Eutheria</taxon>
        <taxon>Laurasiatheria</taxon>
        <taxon>Carnivora</taxon>
        <taxon>Caniformia</taxon>
        <taxon>Musteloidea</taxon>
        <taxon>Mustelidae</taxon>
        <taxon>Mustelinae</taxon>
        <taxon>Mustela</taxon>
    </lineage>
</organism>
<gene>
    <name evidence="2" type="primary">LOC106006785</name>
</gene>
<dbReference type="RefSeq" id="XP_044940305.1">
    <property type="nucleotide sequence ID" value="XM_045084370.1"/>
</dbReference>
<evidence type="ECO:0000313" key="1">
    <source>
        <dbReference type="Proteomes" id="UP000000715"/>
    </source>
</evidence>
<accession>A0A8U0V589</accession>
<dbReference type="GeneID" id="106006785"/>
<sequence length="301" mass="32836">MSPLPLARVVSRRQLRLAWTPQTASPMGCSERLQRPASSGEMCGSGCHVPGLVSDFPRDPDLDGASMLLCRVLRQLPRWPPEGWVSTGPGHPSGLQLCCNVGDAGSDGRPAKAQWFSTARGCILLAHLAPLSSRTPARAPGFCPRFLAGAGRRVRFTPPHPWDPRPQPSRGMRSVPGPWGSLWQSGLPLLLWFPREASDGRQWSVWAPASSLTRPPSWDPLLLALQQQRIWEETGVSTRAHLGPLLVPLYNEPWRCPCKTGSSKGLFLTASGGLLWTRWQVQAAGGRIAEGKVQKVSRLCS</sequence>
<reference evidence="2" key="1">
    <citation type="submission" date="2025-08" db="UniProtKB">
        <authorList>
            <consortium name="RefSeq"/>
        </authorList>
    </citation>
    <scope>IDENTIFICATION</scope>
    <source>
        <tissue evidence="2">Brain</tissue>
    </source>
</reference>
<evidence type="ECO:0000313" key="2">
    <source>
        <dbReference type="RefSeq" id="XP_044940305.1"/>
    </source>
</evidence>
<dbReference type="AlphaFoldDB" id="A0A8U0V589"/>